<gene>
    <name evidence="3" type="ORF">CJ030_MR6G021489</name>
    <name evidence="2" type="ORF">CJ030_MR7G013054</name>
</gene>
<evidence type="ECO:0000313" key="2">
    <source>
        <dbReference type="EMBL" id="KAB1208089.1"/>
    </source>
</evidence>
<reference evidence="3 4" key="2">
    <citation type="journal article" date="2019" name="Plant Biotechnol. J.">
        <title>The red bayberry genome and genetic basis of sex determination.</title>
        <authorList>
            <person name="Jia H.M."/>
            <person name="Jia H.J."/>
            <person name="Cai Q.L."/>
            <person name="Wang Y."/>
            <person name="Zhao H.B."/>
            <person name="Yang W.F."/>
            <person name="Wang G.Y."/>
            <person name="Li Y.H."/>
            <person name="Zhan D.L."/>
            <person name="Shen Y.T."/>
            <person name="Niu Q.F."/>
            <person name="Chang L."/>
            <person name="Qiu J."/>
            <person name="Zhao L."/>
            <person name="Xie H.B."/>
            <person name="Fu W.Y."/>
            <person name="Jin J."/>
            <person name="Li X.W."/>
            <person name="Jiao Y."/>
            <person name="Zhou C.C."/>
            <person name="Tu T."/>
            <person name="Chai C.Y."/>
            <person name="Gao J.L."/>
            <person name="Fan L.J."/>
            <person name="van de Weg E."/>
            <person name="Wang J.Y."/>
            <person name="Gao Z.S."/>
        </authorList>
    </citation>
    <scope>NUCLEOTIDE SEQUENCE [LARGE SCALE GENOMIC DNA]</scope>
    <source>
        <tissue evidence="3">Leaves</tissue>
    </source>
</reference>
<sequence length="151" mass="17413">MAEIARLEAQVEIKSSAEKFYGFFRNNMHHLVQMFPKNIKSFQLLDGDDIRAGSLTHWKYDLGSPMTAKVRIEDIDDEDMTITFNVIQGDVLRFYKSFKEKLQVIKMHGGVGSAEWTLEFEKANEDVPDPEQYMDFAVKMSRGLDAHLCKT</sequence>
<evidence type="ECO:0000313" key="4">
    <source>
        <dbReference type="Proteomes" id="UP000516437"/>
    </source>
</evidence>
<dbReference type="SMART" id="SM01037">
    <property type="entry name" value="Bet_v_1"/>
    <property type="match status" value="1"/>
</dbReference>
<dbReference type="Gene3D" id="3.30.530.20">
    <property type="match status" value="1"/>
</dbReference>
<dbReference type="PANTHER" id="PTHR31907">
    <property type="entry name" value="MLP-LIKE PROTEIN 423"/>
    <property type="match status" value="1"/>
</dbReference>
<name>A0A6A1VF39_9ROSI</name>
<dbReference type="Proteomes" id="UP000516437">
    <property type="component" value="Chromosome 7"/>
</dbReference>
<protein>
    <submittedName>
        <fullName evidence="3">MLP-like protein 43</fullName>
    </submittedName>
</protein>
<dbReference type="InterPro" id="IPR023393">
    <property type="entry name" value="START-like_dom_sf"/>
</dbReference>
<dbReference type="GO" id="GO:0006952">
    <property type="term" value="P:defense response"/>
    <property type="evidence" value="ECO:0007669"/>
    <property type="project" value="InterPro"/>
</dbReference>
<reference evidence="3" key="3">
    <citation type="submission" date="2019-09" db="EMBL/GenBank/DDBJ databases">
        <authorList>
            <person name="Gao Z."/>
        </authorList>
    </citation>
    <scope>NUCLEOTIDE SEQUENCE</scope>
    <source>
        <tissue evidence="3">Leaves</tissue>
    </source>
</reference>
<dbReference type="EMBL" id="RXIC02000024">
    <property type="protein sequence ID" value="KAB1211321.1"/>
    <property type="molecule type" value="Genomic_DNA"/>
</dbReference>
<dbReference type="Pfam" id="PF00407">
    <property type="entry name" value="Bet_v_1"/>
    <property type="match status" value="1"/>
</dbReference>
<dbReference type="SUPFAM" id="SSF55961">
    <property type="entry name" value="Bet v1-like"/>
    <property type="match status" value="1"/>
</dbReference>
<dbReference type="Proteomes" id="UP000516437">
    <property type="component" value="Chromosome 6"/>
</dbReference>
<dbReference type="OrthoDB" id="1567931at2759"/>
<comment type="caution">
    <text evidence="3">The sequence shown here is derived from an EMBL/GenBank/DDBJ whole genome shotgun (WGS) entry which is preliminary data.</text>
</comment>
<keyword evidence="4" id="KW-1185">Reference proteome</keyword>
<dbReference type="InterPro" id="IPR000916">
    <property type="entry name" value="Bet_v_I/MLP"/>
</dbReference>
<dbReference type="CDD" id="cd07816">
    <property type="entry name" value="Bet_v1-like"/>
    <property type="match status" value="1"/>
</dbReference>
<organism evidence="3 4">
    <name type="scientific">Morella rubra</name>
    <name type="common">Chinese bayberry</name>
    <dbReference type="NCBI Taxonomy" id="262757"/>
    <lineage>
        <taxon>Eukaryota</taxon>
        <taxon>Viridiplantae</taxon>
        <taxon>Streptophyta</taxon>
        <taxon>Embryophyta</taxon>
        <taxon>Tracheophyta</taxon>
        <taxon>Spermatophyta</taxon>
        <taxon>Magnoliopsida</taxon>
        <taxon>eudicotyledons</taxon>
        <taxon>Gunneridae</taxon>
        <taxon>Pentapetalae</taxon>
        <taxon>rosids</taxon>
        <taxon>fabids</taxon>
        <taxon>Fagales</taxon>
        <taxon>Myricaceae</taxon>
        <taxon>Morella</taxon>
    </lineage>
</organism>
<dbReference type="InterPro" id="IPR051761">
    <property type="entry name" value="MLP-like_ligand-binding"/>
</dbReference>
<evidence type="ECO:0000313" key="3">
    <source>
        <dbReference type="EMBL" id="KAB1211321.1"/>
    </source>
</evidence>
<dbReference type="EMBL" id="RXIC02000025">
    <property type="protein sequence ID" value="KAB1208089.1"/>
    <property type="molecule type" value="Genomic_DNA"/>
</dbReference>
<reference evidence="3" key="1">
    <citation type="submission" date="2018-07" db="EMBL/GenBank/DDBJ databases">
        <authorList>
            <person name="Gao Z.-S."/>
            <person name="Jia H.-M."/>
            <person name="Jia H.-J."/>
            <person name="Cai Q.-L."/>
            <person name="Wang Y."/>
            <person name="Zhao H.-B."/>
        </authorList>
    </citation>
    <scope>NUCLEOTIDE SEQUENCE</scope>
    <source>
        <tissue evidence="3">Leaves</tissue>
    </source>
</reference>
<proteinExistence type="predicted"/>
<accession>A0A6A1VF39</accession>
<feature type="domain" description="Bet v I/Major latex protein" evidence="1">
    <location>
        <begin position="2"/>
        <end position="151"/>
    </location>
</feature>
<evidence type="ECO:0000259" key="1">
    <source>
        <dbReference type="SMART" id="SM01037"/>
    </source>
</evidence>
<dbReference type="AlphaFoldDB" id="A0A6A1VF39"/>